<proteinExistence type="predicted"/>
<dbReference type="PANTHER" id="PTHR21308:SF8">
    <property type="entry name" value="PHYTANOYL-COA DIOXYGENASE FAMILY PROTEIN (AFU_ORTHOLOGUE AFUA_2G09620)"/>
    <property type="match status" value="1"/>
</dbReference>
<dbReference type="SUPFAM" id="SSF51197">
    <property type="entry name" value="Clavaminate synthase-like"/>
    <property type="match status" value="1"/>
</dbReference>
<dbReference type="Pfam" id="PF05721">
    <property type="entry name" value="PhyH"/>
    <property type="match status" value="1"/>
</dbReference>
<dbReference type="AlphaFoldDB" id="A0A4Z0ARV7"/>
<sequence>MSAFVTRAAVQLADFNRICTQQASAEQYPLCANVISNVVIYDAHNLRNSDRLEVMNELHRLFRDGPGVMVVRRAYEDLEVVDRHSQVFNDIFANEAAQGVAADHFAKAGSNGRIWNSLQKAALQSPESFVEYYANPLLGLIAEAWLGPSYQVTAQVNVVHPGGQAQQPHRDYHLGFQTDDVVERFPLPLHVLSQYLTLQGAVAHSDMPLETGPTQLLPFSQQYALGYLAWRRPEFIEYFQQHAVQLPLNKGDLLFFNPALFHAAGTNRTPDRQRMANLLQISSAFGKPMEALDRDRMMLAVYPALLANTALDAQAVEAVIGCTADGYSFPTNLDTDPPLKGLAPQTGQQLMQQALDERWPLSDFAAAVEQMRNKRQA</sequence>
<dbReference type="InterPro" id="IPR047128">
    <property type="entry name" value="PhyH"/>
</dbReference>
<gene>
    <name evidence="1" type="ORF">DYL59_13295</name>
</gene>
<name>A0A4Z0ARV7_9PSED</name>
<keyword evidence="1" id="KW-0223">Dioxygenase</keyword>
<comment type="caution">
    <text evidence="1">The sequence shown here is derived from an EMBL/GenBank/DDBJ whole genome shotgun (WGS) entry which is preliminary data.</text>
</comment>
<dbReference type="Proteomes" id="UP000297391">
    <property type="component" value="Unassembled WGS sequence"/>
</dbReference>
<keyword evidence="1" id="KW-0560">Oxidoreductase</keyword>
<dbReference type="EMBL" id="QUZU01000013">
    <property type="protein sequence ID" value="TFY89141.1"/>
    <property type="molecule type" value="Genomic_DNA"/>
</dbReference>
<dbReference type="PANTHER" id="PTHR21308">
    <property type="entry name" value="PHYTANOYL-COA ALPHA-HYDROXYLASE"/>
    <property type="match status" value="1"/>
</dbReference>
<reference evidence="1 2" key="1">
    <citation type="journal article" date="2019" name="Syst. Appl. Microbiol.">
        <title>New species of pathogenic Pseudomonas isolated from citrus in Tunisia: Proposal of Pseudomonas kairouanensis sp. nov. and Pseudomonas nabeulensis sp. nov.</title>
        <authorList>
            <person name="Oueslati M."/>
            <person name="Mulet M."/>
            <person name="Gomila M."/>
            <person name="Berge O."/>
            <person name="Hajlaoui M.R."/>
            <person name="Lalucat J."/>
            <person name="Sadfi-Zouaoui N."/>
            <person name="Garcia-Valdes E."/>
        </authorList>
    </citation>
    <scope>NUCLEOTIDE SEQUENCE [LARGE SCALE GENOMIC DNA]</scope>
    <source>
        <strain evidence="1 2">KC12</strain>
    </source>
</reference>
<evidence type="ECO:0000313" key="1">
    <source>
        <dbReference type="EMBL" id="TFY89141.1"/>
    </source>
</evidence>
<accession>A0A4Z0ARV7</accession>
<dbReference type="GO" id="GO:0001561">
    <property type="term" value="P:fatty acid alpha-oxidation"/>
    <property type="evidence" value="ECO:0007669"/>
    <property type="project" value="InterPro"/>
</dbReference>
<evidence type="ECO:0000313" key="2">
    <source>
        <dbReference type="Proteomes" id="UP000297391"/>
    </source>
</evidence>
<protein>
    <submittedName>
        <fullName evidence="1">Phytanoyl-CoA dioxygenase</fullName>
    </submittedName>
</protein>
<organism evidence="1 2">
    <name type="scientific">Pseudomonas kairouanensis</name>
    <dbReference type="NCBI Taxonomy" id="2293832"/>
    <lineage>
        <taxon>Bacteria</taxon>
        <taxon>Pseudomonadati</taxon>
        <taxon>Pseudomonadota</taxon>
        <taxon>Gammaproteobacteria</taxon>
        <taxon>Pseudomonadales</taxon>
        <taxon>Pseudomonadaceae</taxon>
        <taxon>Pseudomonas</taxon>
    </lineage>
</organism>
<dbReference type="RefSeq" id="WP_135289593.1">
    <property type="nucleotide sequence ID" value="NZ_QUZU01000013.1"/>
</dbReference>
<dbReference type="Gene3D" id="2.60.120.620">
    <property type="entry name" value="q2cbj1_9rhob like domain"/>
    <property type="match status" value="1"/>
</dbReference>
<dbReference type="OrthoDB" id="3562306at2"/>
<keyword evidence="2" id="KW-1185">Reference proteome</keyword>
<dbReference type="InterPro" id="IPR008775">
    <property type="entry name" value="Phytyl_CoA_dOase-like"/>
</dbReference>
<dbReference type="GO" id="GO:0048244">
    <property type="term" value="F:phytanoyl-CoA dioxygenase activity"/>
    <property type="evidence" value="ECO:0007669"/>
    <property type="project" value="InterPro"/>
</dbReference>